<dbReference type="Gene3D" id="1.10.340.70">
    <property type="match status" value="1"/>
</dbReference>
<dbReference type="Pfam" id="PF17921">
    <property type="entry name" value="Integrase_H2C2"/>
    <property type="match status" value="1"/>
</dbReference>
<evidence type="ECO:0000259" key="1">
    <source>
        <dbReference type="Pfam" id="PF17921"/>
    </source>
</evidence>
<dbReference type="Proteomes" id="UP000518266">
    <property type="component" value="Unassembled WGS sequence"/>
</dbReference>
<dbReference type="AlphaFoldDB" id="A0A7J5ZB62"/>
<dbReference type="EMBL" id="JAAKFY010000004">
    <property type="protein sequence ID" value="KAF3858289.1"/>
    <property type="molecule type" value="Genomic_DNA"/>
</dbReference>
<organism evidence="2 3">
    <name type="scientific">Dissostichus mawsoni</name>
    <name type="common">Antarctic cod</name>
    <dbReference type="NCBI Taxonomy" id="36200"/>
    <lineage>
        <taxon>Eukaryota</taxon>
        <taxon>Metazoa</taxon>
        <taxon>Chordata</taxon>
        <taxon>Craniata</taxon>
        <taxon>Vertebrata</taxon>
        <taxon>Euteleostomi</taxon>
        <taxon>Actinopterygii</taxon>
        <taxon>Neopterygii</taxon>
        <taxon>Teleostei</taxon>
        <taxon>Neoteleostei</taxon>
        <taxon>Acanthomorphata</taxon>
        <taxon>Eupercaria</taxon>
        <taxon>Perciformes</taxon>
        <taxon>Notothenioidei</taxon>
        <taxon>Nototheniidae</taxon>
        <taxon>Dissostichus</taxon>
    </lineage>
</organism>
<sequence length="353" mass="40462">MSQQAKGEWERAFAVCQKVSQTDSSDGPVGVARLTRQESVVVPPNSEMVLWTQLYGAETKSDFCALVEGPERDDEWQVARTVAWVVKGRLPIREGDQALVQVKEWVARGHFPLPEERKASQPAVKRLLREWSRLYIQEAENQERHTGLNLSQIVVPTGKTQELWEKYHQASGHMGIAKIDALLRKTFYWRVYKQVAARTKANRLRDKDRYDRKAKHLPLLPGERVLLRNFRRRGEGKLAPHWQPQLYVVHDQLRPGLPVFQIRPEGKEGPIKTIHRNHLRPCPFDPPEVPHHAPEIETNPIFPNLLLPRPLLLPLTLVPSNCSSYRSRKRGPCGPTRAEKCITPTKVSETKQG</sequence>
<feature type="domain" description="Integrase zinc-binding" evidence="1">
    <location>
        <begin position="155"/>
        <end position="195"/>
    </location>
</feature>
<keyword evidence="3" id="KW-1185">Reference proteome</keyword>
<name>A0A7J5ZB62_DISMA</name>
<dbReference type="OrthoDB" id="6761011at2759"/>
<proteinExistence type="predicted"/>
<reference evidence="2 3" key="1">
    <citation type="submission" date="2020-03" db="EMBL/GenBank/DDBJ databases">
        <title>Dissostichus mawsoni Genome sequencing and assembly.</title>
        <authorList>
            <person name="Park H."/>
        </authorList>
    </citation>
    <scope>NUCLEOTIDE SEQUENCE [LARGE SCALE GENOMIC DNA]</scope>
    <source>
        <strain evidence="2">DM0001</strain>
        <tissue evidence="2">Muscle</tissue>
    </source>
</reference>
<dbReference type="InterPro" id="IPR041588">
    <property type="entry name" value="Integrase_H2C2"/>
</dbReference>
<gene>
    <name evidence="2" type="ORF">F7725_011490</name>
</gene>
<comment type="caution">
    <text evidence="2">The sequence shown here is derived from an EMBL/GenBank/DDBJ whole genome shotgun (WGS) entry which is preliminary data.</text>
</comment>
<evidence type="ECO:0000313" key="2">
    <source>
        <dbReference type="EMBL" id="KAF3858289.1"/>
    </source>
</evidence>
<evidence type="ECO:0000313" key="3">
    <source>
        <dbReference type="Proteomes" id="UP000518266"/>
    </source>
</evidence>
<accession>A0A7J5ZB62</accession>
<protein>
    <recommendedName>
        <fullName evidence="1">Integrase zinc-binding domain-containing protein</fullName>
    </recommendedName>
</protein>